<geneLocation type="mitochondrion" evidence="1"/>
<dbReference type="AlphaFoldDB" id="A0A075DTP4"/>
<gene>
    <name evidence="1" type="primary">ATP8</name>
</gene>
<reference evidence="1" key="1">
    <citation type="submission" date="2014-02" db="EMBL/GenBank/DDBJ databases">
        <authorList>
            <person name="An H."/>
            <person name="Kim C.-B."/>
            <person name="Jung D."/>
        </authorList>
    </citation>
    <scope>NUCLEOTIDE SEQUENCE</scope>
</reference>
<name>A0A075DTP4_APLKU</name>
<accession>A0A075DTP4</accession>
<evidence type="ECO:0000313" key="1">
    <source>
        <dbReference type="EMBL" id="AHX02664.1"/>
    </source>
</evidence>
<dbReference type="EMBL" id="KJ415053">
    <property type="protein sequence ID" value="AHX02664.1"/>
    <property type="molecule type" value="Genomic_DNA"/>
</dbReference>
<proteinExistence type="predicted"/>
<sequence length="50" mass="5636">MPQLSPMMGIMFFTAILAFLLVLVISMKTSMPLLSSKEGQKSPNQKVRFF</sequence>
<keyword evidence="1" id="KW-0496">Mitochondrion</keyword>
<protein>
    <submittedName>
        <fullName evidence="1">ATP synthase F0 subunit 8</fullName>
    </submittedName>
</protein>
<organism evidence="1">
    <name type="scientific">Aplysia kurodai</name>
    <name type="common">Kuroda's sea hare</name>
    <dbReference type="NCBI Taxonomy" id="6501"/>
    <lineage>
        <taxon>Eukaryota</taxon>
        <taxon>Metazoa</taxon>
        <taxon>Spiralia</taxon>
        <taxon>Lophotrochozoa</taxon>
        <taxon>Mollusca</taxon>
        <taxon>Gastropoda</taxon>
        <taxon>Heterobranchia</taxon>
        <taxon>Euthyneura</taxon>
        <taxon>Tectipleura</taxon>
        <taxon>Aplysiida</taxon>
        <taxon>Aplysioidea</taxon>
        <taxon>Aplysiidae</taxon>
        <taxon>Aplysia</taxon>
    </lineage>
</organism>